<dbReference type="GO" id="GO:0097112">
    <property type="term" value="P:gamma-aminobutyric acid receptor clustering"/>
    <property type="evidence" value="ECO:0007669"/>
    <property type="project" value="TreeGrafter"/>
</dbReference>
<dbReference type="EMBL" id="DS268415">
    <property type="protein sequence ID" value="EFP10844.1"/>
    <property type="molecule type" value="Genomic_DNA"/>
</dbReference>
<comment type="similarity">
    <text evidence="1">Belongs to the MoeA family.</text>
</comment>
<keyword evidence="1" id="KW-0501">Molybdenum cofactor biosynthesis</keyword>
<dbReference type="GO" id="GO:0007529">
    <property type="term" value="P:establishment of synaptic specificity at neuromuscular junction"/>
    <property type="evidence" value="ECO:0007669"/>
    <property type="project" value="TreeGrafter"/>
</dbReference>
<dbReference type="InterPro" id="IPR036135">
    <property type="entry name" value="MoeA_linker/N_sf"/>
</dbReference>
<dbReference type="InterPro" id="IPR005110">
    <property type="entry name" value="MoeA_linker/N"/>
</dbReference>
<evidence type="ECO:0000259" key="2">
    <source>
        <dbReference type="Pfam" id="PF03453"/>
    </source>
</evidence>
<feature type="domain" description="MoeA N-terminal and linker" evidence="2">
    <location>
        <begin position="19"/>
        <end position="180"/>
    </location>
</feature>
<dbReference type="CDD" id="cd00887">
    <property type="entry name" value="MoeA"/>
    <property type="match status" value="1"/>
</dbReference>
<dbReference type="AlphaFoldDB" id="E3LTZ9"/>
<dbReference type="FunCoup" id="E3LTZ9">
    <property type="interactions" value="1"/>
</dbReference>
<dbReference type="GO" id="GO:0005829">
    <property type="term" value="C:cytosol"/>
    <property type="evidence" value="ECO:0007669"/>
    <property type="project" value="TreeGrafter"/>
</dbReference>
<dbReference type="PANTHER" id="PTHR10192:SF2">
    <property type="entry name" value="LIN-46"/>
    <property type="match status" value="1"/>
</dbReference>
<dbReference type="OrthoDB" id="4349954at2759"/>
<accession>E3LTZ9</accession>
<evidence type="ECO:0000313" key="3">
    <source>
        <dbReference type="EMBL" id="EFP10844.1"/>
    </source>
</evidence>
<dbReference type="GO" id="GO:0040034">
    <property type="term" value="P:regulation of development, heterochronic"/>
    <property type="evidence" value="ECO:0007669"/>
    <property type="project" value="EnsemblMetazoa"/>
</dbReference>
<dbReference type="Gene3D" id="2.40.340.10">
    <property type="entry name" value="MoeA, C-terminal, domain IV"/>
    <property type="match status" value="1"/>
</dbReference>
<keyword evidence="1" id="KW-0808">Transferase</keyword>
<proteinExistence type="inferred from homology"/>
<dbReference type="eggNOG" id="KOG2371">
    <property type="taxonomic scope" value="Eukaryota"/>
</dbReference>
<dbReference type="Pfam" id="PF03453">
    <property type="entry name" value="MoeA_N"/>
    <property type="match status" value="1"/>
</dbReference>
<dbReference type="GO" id="GO:0005524">
    <property type="term" value="F:ATP binding"/>
    <property type="evidence" value="ECO:0007669"/>
    <property type="project" value="UniProtKB-UniRule"/>
</dbReference>
<dbReference type="GO" id="GO:0005634">
    <property type="term" value="C:nucleus"/>
    <property type="evidence" value="ECO:0007669"/>
    <property type="project" value="EnsemblMetazoa"/>
</dbReference>
<gene>
    <name evidence="3" type="primary">Cre-lin-46</name>
    <name evidence="3" type="ORF">CRE_30730</name>
</gene>
<dbReference type="GO" id="GO:0046872">
    <property type="term" value="F:metal ion binding"/>
    <property type="evidence" value="ECO:0007669"/>
    <property type="project" value="UniProtKB-UniRule"/>
</dbReference>
<keyword evidence="1" id="KW-0479">Metal-binding</keyword>
<comment type="pathway">
    <text evidence="1">Cofactor biosynthesis; molybdopterin biosynthesis.</text>
</comment>
<comment type="cofactor">
    <cofactor evidence="1">
        <name>Mg(2+)</name>
        <dbReference type="ChEBI" id="CHEBI:18420"/>
    </cofactor>
</comment>
<comment type="catalytic activity">
    <reaction evidence="1">
        <text>adenylyl-molybdopterin + molybdate = Mo-molybdopterin + AMP + H(+)</text>
        <dbReference type="Rhea" id="RHEA:35047"/>
        <dbReference type="ChEBI" id="CHEBI:15378"/>
        <dbReference type="ChEBI" id="CHEBI:36264"/>
        <dbReference type="ChEBI" id="CHEBI:62727"/>
        <dbReference type="ChEBI" id="CHEBI:71302"/>
        <dbReference type="ChEBI" id="CHEBI:456215"/>
    </reaction>
</comment>
<dbReference type="Gene3D" id="3.40.980.10">
    <property type="entry name" value="MoaB/Mog-like domain"/>
    <property type="match status" value="1"/>
</dbReference>
<dbReference type="UniPathway" id="UPA00344"/>
<name>E3LTZ9_CAERE</name>
<keyword evidence="4" id="KW-1185">Reference proteome</keyword>
<dbReference type="GO" id="GO:0099634">
    <property type="term" value="C:postsynaptic specialization membrane"/>
    <property type="evidence" value="ECO:0007669"/>
    <property type="project" value="GOC"/>
</dbReference>
<organism evidence="4">
    <name type="scientific">Caenorhabditis remanei</name>
    <name type="common">Caenorhabditis vulgaris</name>
    <dbReference type="NCBI Taxonomy" id="31234"/>
    <lineage>
        <taxon>Eukaryota</taxon>
        <taxon>Metazoa</taxon>
        <taxon>Ecdysozoa</taxon>
        <taxon>Nematoda</taxon>
        <taxon>Chromadorea</taxon>
        <taxon>Rhabditida</taxon>
        <taxon>Rhabditina</taxon>
        <taxon>Rhabditomorpha</taxon>
        <taxon>Rhabditoidea</taxon>
        <taxon>Rhabditidae</taxon>
        <taxon>Peloderinae</taxon>
        <taxon>Caenorhabditis</taxon>
    </lineage>
</organism>
<evidence type="ECO:0000256" key="1">
    <source>
        <dbReference type="RuleBase" id="RU365090"/>
    </source>
</evidence>
<comment type="function">
    <text evidence="1">Catalyzes two steps in the biosynthesis of the molybdenum cofactor. In the first step, molybdopterin is adenylated. Subsequently, molybdate is inserted into adenylated molybdopterin and AMP is released.</text>
</comment>
<dbReference type="SUPFAM" id="SSF63882">
    <property type="entry name" value="MoeA N-terminal region -like"/>
    <property type="match status" value="1"/>
</dbReference>
<dbReference type="InterPro" id="IPR036688">
    <property type="entry name" value="MoeA_C_domain_IV_sf"/>
</dbReference>
<dbReference type="GO" id="GO:0061599">
    <property type="term" value="F:molybdopterin molybdotransferase activity"/>
    <property type="evidence" value="ECO:0007669"/>
    <property type="project" value="UniProtKB-UniRule"/>
</dbReference>
<sequence>MNSAGFPKLKSPVSFQTVSIEEAFRTLEVLSKRYPPQPKTVHVARLQPGRVLAEDIEAVEDIPAERKSIVDGFAIIVNKPGTKRRIVGSSTAVTPYDAQLQQGECVRITNGGVVPDGADTVVPFEDVLLYGEMNSIEVITKLDKGENIRERGSEANAGDILLRDGYRLDSISIGLIHKLGISQVEIYKKPRVSLISIGNESSHQRMNGNFNRSQLLALFKIQGFKSIDAGECADKLVEIEKKLNTTAEFSCVIVATGGYEQILNLAEKLNLTVAFNKISSNPGKFAFAHGSINNKPVFLCILPQKAAAAWIGANLFVSPFLRAMEGRTLTKGMRWKSKLTESIPKSSEISFVRVQSEFINGKLISTPVSSDIFSRANSILKIPENIAYSAKDTVNVLLVESP</sequence>
<dbReference type="GO" id="GO:0072579">
    <property type="term" value="P:glycine receptor clustering"/>
    <property type="evidence" value="ECO:0007669"/>
    <property type="project" value="TreeGrafter"/>
</dbReference>
<dbReference type="PANTHER" id="PTHR10192">
    <property type="entry name" value="MOLYBDOPTERIN BIOSYNTHESIS PROTEIN"/>
    <property type="match status" value="1"/>
</dbReference>
<dbReference type="GO" id="GO:0061598">
    <property type="term" value="F:molybdopterin adenylyltransferase activity"/>
    <property type="evidence" value="ECO:0007669"/>
    <property type="project" value="UniProtKB-UniRule"/>
</dbReference>
<dbReference type="Gene3D" id="2.170.190.11">
    <property type="entry name" value="Molybdopterin biosynthesis moea protein, domain 3"/>
    <property type="match status" value="1"/>
</dbReference>
<comment type="catalytic activity">
    <reaction evidence="1">
        <text>molybdopterin + ATP + H(+) = adenylyl-molybdopterin + diphosphate</text>
        <dbReference type="Rhea" id="RHEA:31331"/>
        <dbReference type="ChEBI" id="CHEBI:15378"/>
        <dbReference type="ChEBI" id="CHEBI:30616"/>
        <dbReference type="ChEBI" id="CHEBI:33019"/>
        <dbReference type="ChEBI" id="CHEBI:58698"/>
        <dbReference type="ChEBI" id="CHEBI:62727"/>
    </reaction>
</comment>
<dbReference type="Gene3D" id="3.90.105.10">
    <property type="entry name" value="Molybdopterin biosynthesis moea protein, domain 2"/>
    <property type="match status" value="1"/>
</dbReference>
<dbReference type="Proteomes" id="UP000008281">
    <property type="component" value="Unassembled WGS sequence"/>
</dbReference>
<keyword evidence="1" id="KW-0500">Molybdenum</keyword>
<dbReference type="GO" id="GO:0098970">
    <property type="term" value="P:postsynaptic neurotransmitter receptor diffusion trapping"/>
    <property type="evidence" value="ECO:0007669"/>
    <property type="project" value="TreeGrafter"/>
</dbReference>
<evidence type="ECO:0000313" key="4">
    <source>
        <dbReference type="Proteomes" id="UP000008281"/>
    </source>
</evidence>
<keyword evidence="1" id="KW-0460">Magnesium</keyword>
<dbReference type="SUPFAM" id="SSF53218">
    <property type="entry name" value="Molybdenum cofactor biosynthesis proteins"/>
    <property type="match status" value="1"/>
</dbReference>
<dbReference type="InterPro" id="IPR036425">
    <property type="entry name" value="MoaB/Mog-like_dom_sf"/>
</dbReference>
<dbReference type="OMA" id="GFAIIVN"/>
<dbReference type="HOGENOM" id="CLU_666042_0_0_1"/>
<dbReference type="GO" id="GO:0030425">
    <property type="term" value="C:dendrite"/>
    <property type="evidence" value="ECO:0007669"/>
    <property type="project" value="TreeGrafter"/>
</dbReference>
<dbReference type="InParanoid" id="E3LTZ9"/>
<dbReference type="InterPro" id="IPR038987">
    <property type="entry name" value="MoeA-like"/>
</dbReference>
<reference evidence="3" key="1">
    <citation type="submission" date="2007-07" db="EMBL/GenBank/DDBJ databases">
        <title>PCAP assembly of the Caenorhabditis remanei genome.</title>
        <authorList>
            <consortium name="The Caenorhabditis remanei Sequencing Consortium"/>
            <person name="Wilson R.K."/>
        </authorList>
    </citation>
    <scope>NUCLEOTIDE SEQUENCE [LARGE SCALE GENOMIC DNA]</scope>
    <source>
        <strain evidence="3">PB4641</strain>
    </source>
</reference>
<dbReference type="GO" id="GO:0006777">
    <property type="term" value="P:Mo-molybdopterin cofactor biosynthetic process"/>
    <property type="evidence" value="ECO:0007669"/>
    <property type="project" value="UniProtKB-UniRule"/>
</dbReference>
<dbReference type="STRING" id="31234.E3LTZ9"/>
<protein>
    <submittedName>
        <fullName evidence="3">CRE-LIN-46 protein</fullName>
    </submittedName>
</protein>